<dbReference type="InterPro" id="IPR003593">
    <property type="entry name" value="AAA+_ATPase"/>
</dbReference>
<dbReference type="InterPro" id="IPR003439">
    <property type="entry name" value="ABC_transporter-like_ATP-bd"/>
</dbReference>
<organism evidence="12 13">
    <name type="scientific">[Clostridium] citroniae WAL-19142</name>
    <dbReference type="NCBI Taxonomy" id="742734"/>
    <lineage>
        <taxon>Bacteria</taxon>
        <taxon>Bacillati</taxon>
        <taxon>Bacillota</taxon>
        <taxon>Clostridia</taxon>
        <taxon>Lachnospirales</taxon>
        <taxon>Lachnospiraceae</taxon>
        <taxon>Enterocloster</taxon>
    </lineage>
</organism>
<dbReference type="GeneID" id="93164314"/>
<evidence type="ECO:0000313" key="12">
    <source>
        <dbReference type="EMBL" id="KMW14438.1"/>
    </source>
</evidence>
<dbReference type="InterPro" id="IPR036640">
    <property type="entry name" value="ABC1_TM_sf"/>
</dbReference>
<comment type="subcellular location">
    <subcellularLocation>
        <location evidence="1">Cell membrane</location>
        <topology evidence="1">Multi-pass membrane protein</topology>
    </subcellularLocation>
</comment>
<dbReference type="FunFam" id="3.40.50.300:FF:000221">
    <property type="entry name" value="Multidrug ABC transporter ATP-binding protein"/>
    <property type="match status" value="1"/>
</dbReference>
<dbReference type="PROSITE" id="PS50929">
    <property type="entry name" value="ABC_TM1F"/>
    <property type="match status" value="1"/>
</dbReference>
<dbReference type="SMART" id="SM00382">
    <property type="entry name" value="AAA"/>
    <property type="match status" value="1"/>
</dbReference>
<dbReference type="PANTHER" id="PTHR24221">
    <property type="entry name" value="ATP-BINDING CASSETTE SUB-FAMILY B"/>
    <property type="match status" value="1"/>
</dbReference>
<evidence type="ECO:0000256" key="8">
    <source>
        <dbReference type="ARBA" id="ARBA00023136"/>
    </source>
</evidence>
<dbReference type="PATRIC" id="fig|742734.4.peg.5079"/>
<feature type="transmembrane region" description="Helical" evidence="9">
    <location>
        <begin position="262"/>
        <end position="284"/>
    </location>
</feature>
<evidence type="ECO:0000256" key="9">
    <source>
        <dbReference type="SAM" id="Phobius"/>
    </source>
</evidence>
<dbReference type="InterPro" id="IPR039421">
    <property type="entry name" value="Type_1_exporter"/>
</dbReference>
<keyword evidence="7 9" id="KW-1133">Transmembrane helix</keyword>
<feature type="transmembrane region" description="Helical" evidence="9">
    <location>
        <begin position="154"/>
        <end position="171"/>
    </location>
</feature>
<keyword evidence="5" id="KW-0547">Nucleotide-binding</keyword>
<feature type="transmembrane region" description="Helical" evidence="9">
    <location>
        <begin position="75"/>
        <end position="99"/>
    </location>
</feature>
<dbReference type="InterPro" id="IPR011527">
    <property type="entry name" value="ABC1_TM_dom"/>
</dbReference>
<dbReference type="GO" id="GO:0016887">
    <property type="term" value="F:ATP hydrolysis activity"/>
    <property type="evidence" value="ECO:0007669"/>
    <property type="project" value="InterPro"/>
</dbReference>
<dbReference type="InterPro" id="IPR027417">
    <property type="entry name" value="P-loop_NTPase"/>
</dbReference>
<comment type="caution">
    <text evidence="12">The sequence shown here is derived from an EMBL/GenBank/DDBJ whole genome shotgun (WGS) entry which is preliminary data.</text>
</comment>
<dbReference type="SUPFAM" id="SSF90123">
    <property type="entry name" value="ABC transporter transmembrane region"/>
    <property type="match status" value="1"/>
</dbReference>
<dbReference type="AlphaFoldDB" id="A0A0J9BNL6"/>
<reference evidence="12 13" key="1">
    <citation type="submission" date="2011-04" db="EMBL/GenBank/DDBJ databases">
        <title>The Genome Sequence of Clostridium citroniae WAL-19142.</title>
        <authorList>
            <consortium name="The Broad Institute Genome Sequencing Platform"/>
            <person name="Earl A."/>
            <person name="Ward D."/>
            <person name="Feldgarden M."/>
            <person name="Gevers D."/>
            <person name="Warren Y.A."/>
            <person name="Tyrrell K.L."/>
            <person name="Citron D.M."/>
            <person name="Goldstein E.J."/>
            <person name="Daigneault M."/>
            <person name="Allen-Vercoe E."/>
            <person name="Young S.K."/>
            <person name="Zeng Q."/>
            <person name="Gargeya S."/>
            <person name="Fitzgerald M."/>
            <person name="Haas B."/>
            <person name="Abouelleil A."/>
            <person name="Alvarado L."/>
            <person name="Arachchi H.M."/>
            <person name="Berlin A."/>
            <person name="Brown A."/>
            <person name="Chapman S.B."/>
            <person name="Chen Z."/>
            <person name="Dunbar C."/>
            <person name="Freedman E."/>
            <person name="Gearin G."/>
            <person name="Gellesch M."/>
            <person name="Goldberg J."/>
            <person name="Griggs A."/>
            <person name="Gujja S."/>
            <person name="Heilman E.R."/>
            <person name="Heiman D."/>
            <person name="Howarth C."/>
            <person name="Larson L."/>
            <person name="Lui A."/>
            <person name="MacDonald P.J."/>
            <person name="Mehta T."/>
            <person name="Montmayeur A."/>
            <person name="Murphy C."/>
            <person name="Neiman D."/>
            <person name="Pearson M."/>
            <person name="Priest M."/>
            <person name="Roberts A."/>
            <person name="Saif S."/>
            <person name="Shea T."/>
            <person name="Shenoy N."/>
            <person name="Sisk P."/>
            <person name="Stolte C."/>
            <person name="Sykes S."/>
            <person name="White J."/>
            <person name="Yandava C."/>
            <person name="Wortman J."/>
            <person name="Nusbaum C."/>
            <person name="Birren B."/>
        </authorList>
    </citation>
    <scope>NUCLEOTIDE SEQUENCE [LARGE SCALE GENOMIC DNA]</scope>
    <source>
        <strain evidence="12 13">WAL-19142</strain>
    </source>
</reference>
<evidence type="ECO:0008006" key="14">
    <source>
        <dbReference type="Google" id="ProtNLM"/>
    </source>
</evidence>
<dbReference type="Proteomes" id="UP000037392">
    <property type="component" value="Unassembled WGS sequence"/>
</dbReference>
<evidence type="ECO:0000256" key="3">
    <source>
        <dbReference type="ARBA" id="ARBA00022475"/>
    </source>
</evidence>
<dbReference type="PANTHER" id="PTHR24221:SF397">
    <property type="entry name" value="ABC TRANSPORTER, ATP-BINDING TRANSMEMBRANE PROTEIN"/>
    <property type="match status" value="1"/>
</dbReference>
<accession>A0A0J9BNL6</accession>
<protein>
    <recommendedName>
        <fullName evidence="14">ABC transporter ATP-binding protein</fullName>
    </recommendedName>
</protein>
<dbReference type="PROSITE" id="PS50893">
    <property type="entry name" value="ABC_TRANSPORTER_2"/>
    <property type="match status" value="1"/>
</dbReference>
<evidence type="ECO:0000256" key="7">
    <source>
        <dbReference type="ARBA" id="ARBA00022989"/>
    </source>
</evidence>
<dbReference type="GO" id="GO:0034040">
    <property type="term" value="F:ATPase-coupled lipid transmembrane transporter activity"/>
    <property type="evidence" value="ECO:0007669"/>
    <property type="project" value="TreeGrafter"/>
</dbReference>
<dbReference type="GO" id="GO:0005524">
    <property type="term" value="F:ATP binding"/>
    <property type="evidence" value="ECO:0007669"/>
    <property type="project" value="UniProtKB-KW"/>
</dbReference>
<evidence type="ECO:0000313" key="13">
    <source>
        <dbReference type="Proteomes" id="UP000037392"/>
    </source>
</evidence>
<feature type="transmembrane region" description="Helical" evidence="9">
    <location>
        <begin position="177"/>
        <end position="195"/>
    </location>
</feature>
<feature type="transmembrane region" description="Helical" evidence="9">
    <location>
        <begin position="29"/>
        <end position="55"/>
    </location>
</feature>
<dbReference type="SUPFAM" id="SSF52540">
    <property type="entry name" value="P-loop containing nucleoside triphosphate hydrolases"/>
    <property type="match status" value="1"/>
</dbReference>
<dbReference type="EMBL" id="ADLK01000037">
    <property type="protein sequence ID" value="KMW14438.1"/>
    <property type="molecule type" value="Genomic_DNA"/>
</dbReference>
<keyword evidence="2" id="KW-0813">Transport</keyword>
<keyword evidence="4 9" id="KW-0812">Transmembrane</keyword>
<evidence type="ECO:0000256" key="2">
    <source>
        <dbReference type="ARBA" id="ARBA00022448"/>
    </source>
</evidence>
<feature type="transmembrane region" description="Helical" evidence="9">
    <location>
        <begin position="290"/>
        <end position="310"/>
    </location>
</feature>
<dbReference type="CDD" id="cd07346">
    <property type="entry name" value="ABC_6TM_exporters"/>
    <property type="match status" value="1"/>
</dbReference>
<feature type="domain" description="ABC transmembrane type-1" evidence="11">
    <location>
        <begin position="33"/>
        <end position="283"/>
    </location>
</feature>
<keyword evidence="3" id="KW-1003">Cell membrane</keyword>
<sequence>MDGNSKLIMTQLPDQEKVTLMTFAGRHCFLTGAGCVLSGISAVIGLVPYLCMWNVVKLAVTGWPDRMDGNALVYWGWMAVISSLISMLIYFGALMCTHLSAFRTARNMKTVALHHLTRLPVGYFKQRGSGKLRRIIDDGAGQTETYLAHQLPDLAGALVTPAAVLVLLLVFDWRFGLISLIPMAVGAFFLSRMMGPGMAECMRQYQNALEDMNNEAVEYVRGIPVVKTFQQSIFSFKSFHDSILRYRDWAVNYTVSLRIPMCAYTVSINGIFALLIPAGILLAGDISRGAAYETIALDLLFYILFTPICVSMMDKIMWTSENTMAARDAMNRILDIIKEKPLPEPAAATTPSGYTVEFRDVSFSYDNTGTDALSHVSLTVPQGATAAMVGASGSGKTTLVSLIPRFFDVDRGSICIGGVDVREIGSEELMKLVSFVFQDCHLFKDSLLNNIRAARPQATKEEVMRAVAAARCEDIIEKMPQGLDTVVGTKGTYLSGGEVQRIALARAILKDAPIVLLDEATAFADPDNEYLIQQAFETLVKGKTVIMIAHRLSTVCHSDRIFVLEQGRIAEQGRHEELLRSGGLYAKMWKDYQTSVEWKVGGEV</sequence>
<proteinExistence type="predicted"/>
<dbReference type="GO" id="GO:0005886">
    <property type="term" value="C:plasma membrane"/>
    <property type="evidence" value="ECO:0007669"/>
    <property type="project" value="UniProtKB-SubCell"/>
</dbReference>
<keyword evidence="6" id="KW-0067">ATP-binding</keyword>
<keyword evidence="8 9" id="KW-0472">Membrane</keyword>
<dbReference type="GO" id="GO:0140359">
    <property type="term" value="F:ABC-type transporter activity"/>
    <property type="evidence" value="ECO:0007669"/>
    <property type="project" value="InterPro"/>
</dbReference>
<name>A0A0J9BNL6_9FIRM</name>
<gene>
    <name evidence="12" type="ORF">HMPREF9470_04744</name>
</gene>
<dbReference type="Gene3D" id="1.20.1560.10">
    <property type="entry name" value="ABC transporter type 1, transmembrane domain"/>
    <property type="match status" value="1"/>
</dbReference>
<dbReference type="Pfam" id="PF00005">
    <property type="entry name" value="ABC_tran"/>
    <property type="match status" value="1"/>
</dbReference>
<evidence type="ECO:0000259" key="11">
    <source>
        <dbReference type="PROSITE" id="PS50929"/>
    </source>
</evidence>
<feature type="domain" description="ABC transporter" evidence="10">
    <location>
        <begin position="356"/>
        <end position="591"/>
    </location>
</feature>
<dbReference type="RefSeq" id="WP_195415808.1">
    <property type="nucleotide sequence ID" value="NZ_KQ235883.1"/>
</dbReference>
<evidence type="ECO:0000256" key="4">
    <source>
        <dbReference type="ARBA" id="ARBA00022692"/>
    </source>
</evidence>
<dbReference type="Gene3D" id="3.40.50.300">
    <property type="entry name" value="P-loop containing nucleotide triphosphate hydrolases"/>
    <property type="match status" value="1"/>
</dbReference>
<evidence type="ECO:0000259" key="10">
    <source>
        <dbReference type="PROSITE" id="PS50893"/>
    </source>
</evidence>
<evidence type="ECO:0000256" key="1">
    <source>
        <dbReference type="ARBA" id="ARBA00004651"/>
    </source>
</evidence>
<dbReference type="Pfam" id="PF00664">
    <property type="entry name" value="ABC_membrane"/>
    <property type="match status" value="1"/>
</dbReference>
<evidence type="ECO:0000256" key="6">
    <source>
        <dbReference type="ARBA" id="ARBA00022840"/>
    </source>
</evidence>
<evidence type="ECO:0000256" key="5">
    <source>
        <dbReference type="ARBA" id="ARBA00022741"/>
    </source>
</evidence>